<evidence type="ECO:0008006" key="3">
    <source>
        <dbReference type="Google" id="ProtNLM"/>
    </source>
</evidence>
<dbReference type="AlphaFoldDB" id="A0AAP5H5D3"/>
<gene>
    <name evidence="1" type="ORF">J2W91_005121</name>
</gene>
<comment type="caution">
    <text evidence="1">The sequence shown here is derived from an EMBL/GenBank/DDBJ whole genome shotgun (WGS) entry which is preliminary data.</text>
</comment>
<reference evidence="1" key="1">
    <citation type="submission" date="2023-07" db="EMBL/GenBank/DDBJ databases">
        <title>Sorghum-associated microbial communities from plants grown in Nebraska, USA.</title>
        <authorList>
            <person name="Schachtman D."/>
        </authorList>
    </citation>
    <scope>NUCLEOTIDE SEQUENCE</scope>
    <source>
        <strain evidence="1">BE80</strain>
    </source>
</reference>
<dbReference type="Proteomes" id="UP001254832">
    <property type="component" value="Unassembled WGS sequence"/>
</dbReference>
<dbReference type="EMBL" id="JAVDTR010000018">
    <property type="protein sequence ID" value="MDR6726600.1"/>
    <property type="molecule type" value="Genomic_DNA"/>
</dbReference>
<protein>
    <recommendedName>
        <fullName evidence="3">Glycosyltransferase family 1 protein</fullName>
    </recommendedName>
</protein>
<proteinExistence type="predicted"/>
<dbReference type="SUPFAM" id="SSF53756">
    <property type="entry name" value="UDP-Glycosyltransferase/glycogen phosphorylase"/>
    <property type="match status" value="1"/>
</dbReference>
<organism evidence="1 2">
    <name type="scientific">Paenibacillus amylolyticus</name>
    <dbReference type="NCBI Taxonomy" id="1451"/>
    <lineage>
        <taxon>Bacteria</taxon>
        <taxon>Bacillati</taxon>
        <taxon>Bacillota</taxon>
        <taxon>Bacilli</taxon>
        <taxon>Bacillales</taxon>
        <taxon>Paenibacillaceae</taxon>
        <taxon>Paenibacillus</taxon>
    </lineage>
</organism>
<evidence type="ECO:0000313" key="1">
    <source>
        <dbReference type="EMBL" id="MDR6726600.1"/>
    </source>
</evidence>
<sequence>MRKMEGLMNRLVNQSLKQYDYIWITSPLLLDFIPLDQLKDQVVIYDCMDDFLGFYSENRNLSRLRNLEIRLVKRANQIITSSEYLKKRMISSYHEYMGNEPVVVNNGISRSVLNGQISDIQSIKTNPSPELLNLMYIGTIGEWMDFDMMLLVLEKIPDCMFTLVGPAETKVPSHPRIQCAGTVRHDQLSSYAQTADALVMPFVLNELVRAVDPVKIYEYIHFNKPILTIDYQEMQKFKPFVYLYSEESEFIDFIKKVRSDKIKLHSHKEARHFLESNTWKERCSQITGILEGVQR</sequence>
<evidence type="ECO:0000313" key="2">
    <source>
        <dbReference type="Proteomes" id="UP001254832"/>
    </source>
</evidence>
<dbReference type="Gene3D" id="3.40.50.2000">
    <property type="entry name" value="Glycogen Phosphorylase B"/>
    <property type="match status" value="1"/>
</dbReference>
<dbReference type="RefSeq" id="WP_162248930.1">
    <property type="nucleotide sequence ID" value="NZ_JAVDTR010000018.1"/>
</dbReference>
<accession>A0AAP5H5D3</accession>
<name>A0AAP5H5D3_PAEAM</name>